<gene>
    <name evidence="2" type="ORF">Poli38472_010825</name>
</gene>
<proteinExistence type="predicted"/>
<organism evidence="2 3">
    <name type="scientific">Pythium oligandrum</name>
    <name type="common">Mycoparasitic fungus</name>
    <dbReference type="NCBI Taxonomy" id="41045"/>
    <lineage>
        <taxon>Eukaryota</taxon>
        <taxon>Sar</taxon>
        <taxon>Stramenopiles</taxon>
        <taxon>Oomycota</taxon>
        <taxon>Peronosporomycetes</taxon>
        <taxon>Pythiales</taxon>
        <taxon>Pythiaceae</taxon>
        <taxon>Pythium</taxon>
    </lineage>
</organism>
<dbReference type="AlphaFoldDB" id="A0A8K1CED8"/>
<evidence type="ECO:0008006" key="4">
    <source>
        <dbReference type="Google" id="ProtNLM"/>
    </source>
</evidence>
<protein>
    <recommendedName>
        <fullName evidence="4">No apical meristem-associated C-terminal domain-containing protein</fullName>
    </recommendedName>
</protein>
<dbReference type="PANTHER" id="PTHR45023">
    <property type="match status" value="1"/>
</dbReference>
<dbReference type="Proteomes" id="UP000794436">
    <property type="component" value="Unassembled WGS sequence"/>
</dbReference>
<sequence>MLWEVDEDLAVCKAWLAVAEDPNFGRTRWGREFWHAVTRKCHTEGGLTRRSLSSIRSRIGLIQPIVTDFNCCVAAATHYHASAGYEAILQIAREAYAKIRAKPFTMRHCWELLRHHEDFAESFSSDPDASELEFLDPNDFDMPVRTTRSKAVHPTPSSIGHEAEHDAEEQCRPARRVDESDSDQEILRVNPRKRKATMFESWQEMTATYAAVEKRRLVYEEKRYDVAVSRSTLEAERLQREIIKQSVEAAKKKALARKGLRDAGVPENEINALLPLN</sequence>
<feature type="compositionally biased region" description="Basic and acidic residues" evidence="1">
    <location>
        <begin position="161"/>
        <end position="179"/>
    </location>
</feature>
<comment type="caution">
    <text evidence="2">The sequence shown here is derived from an EMBL/GenBank/DDBJ whole genome shotgun (WGS) entry which is preliminary data.</text>
</comment>
<name>A0A8K1CED8_PYTOL</name>
<reference evidence="2" key="1">
    <citation type="submission" date="2019-03" db="EMBL/GenBank/DDBJ databases">
        <title>Long read genome sequence of the mycoparasitic Pythium oligandrum ATCC 38472 isolated from sugarbeet rhizosphere.</title>
        <authorList>
            <person name="Gaulin E."/>
        </authorList>
    </citation>
    <scope>NUCLEOTIDE SEQUENCE</scope>
    <source>
        <strain evidence="2">ATCC 38472_TT</strain>
    </source>
</reference>
<keyword evidence="3" id="KW-1185">Reference proteome</keyword>
<dbReference type="EMBL" id="SPLM01000075">
    <property type="protein sequence ID" value="TMW61762.1"/>
    <property type="molecule type" value="Genomic_DNA"/>
</dbReference>
<evidence type="ECO:0000256" key="1">
    <source>
        <dbReference type="SAM" id="MobiDB-lite"/>
    </source>
</evidence>
<feature type="region of interest" description="Disordered" evidence="1">
    <location>
        <begin position="148"/>
        <end position="183"/>
    </location>
</feature>
<dbReference type="OrthoDB" id="124855at2759"/>
<evidence type="ECO:0000313" key="2">
    <source>
        <dbReference type="EMBL" id="TMW61762.1"/>
    </source>
</evidence>
<accession>A0A8K1CED8</accession>
<evidence type="ECO:0000313" key="3">
    <source>
        <dbReference type="Proteomes" id="UP000794436"/>
    </source>
</evidence>
<dbReference type="PANTHER" id="PTHR45023:SF4">
    <property type="entry name" value="GLYCINE-RICH PROTEIN-RELATED"/>
    <property type="match status" value="1"/>
</dbReference>